<accession>A0A1I2CW44</accession>
<evidence type="ECO:0000313" key="2">
    <source>
        <dbReference type="Proteomes" id="UP000198598"/>
    </source>
</evidence>
<proteinExistence type="predicted"/>
<gene>
    <name evidence="1" type="ORF">SAMN05216167_11874</name>
</gene>
<dbReference type="Gene3D" id="3.50.50.60">
    <property type="entry name" value="FAD/NAD(P)-binding domain"/>
    <property type="match status" value="1"/>
</dbReference>
<name>A0A1I2CW44_9BACT</name>
<reference evidence="1 2" key="1">
    <citation type="submission" date="2016-10" db="EMBL/GenBank/DDBJ databases">
        <authorList>
            <person name="de Groot N.N."/>
        </authorList>
    </citation>
    <scope>NUCLEOTIDE SEQUENCE [LARGE SCALE GENOMIC DNA]</scope>
    <source>
        <strain evidence="1 2">DSM 26130</strain>
    </source>
</reference>
<keyword evidence="2" id="KW-1185">Reference proteome</keyword>
<dbReference type="Proteomes" id="UP000198598">
    <property type="component" value="Unassembled WGS sequence"/>
</dbReference>
<protein>
    <submittedName>
        <fullName evidence="1">Uncharacterized protein</fullName>
    </submittedName>
</protein>
<dbReference type="STRING" id="662367.SAMN05216167_11874"/>
<organism evidence="1 2">
    <name type="scientific">Spirosoma endophyticum</name>
    <dbReference type="NCBI Taxonomy" id="662367"/>
    <lineage>
        <taxon>Bacteria</taxon>
        <taxon>Pseudomonadati</taxon>
        <taxon>Bacteroidota</taxon>
        <taxon>Cytophagia</taxon>
        <taxon>Cytophagales</taxon>
        <taxon>Cytophagaceae</taxon>
        <taxon>Spirosoma</taxon>
    </lineage>
</organism>
<sequence length="74" mass="8208">MALFLKKIGIEATIYEAQTRHRDDTGAFLGISPNGLNVLNEFITLETILSDYTPGKMTFFNAKNKQIGEIDNAS</sequence>
<dbReference type="EMBL" id="FOLQ01000018">
    <property type="protein sequence ID" value="SFE72499.1"/>
    <property type="molecule type" value="Genomic_DNA"/>
</dbReference>
<dbReference type="AlphaFoldDB" id="A0A1I2CW44"/>
<dbReference type="InterPro" id="IPR036188">
    <property type="entry name" value="FAD/NAD-bd_sf"/>
</dbReference>
<evidence type="ECO:0000313" key="1">
    <source>
        <dbReference type="EMBL" id="SFE72499.1"/>
    </source>
</evidence>